<keyword evidence="1" id="KW-0732">Signal</keyword>
<accession>A0A5N5G9Q1</accession>
<proteinExistence type="predicted"/>
<reference evidence="3" key="2">
    <citation type="submission" date="2019-10" db="EMBL/GenBank/DDBJ databases">
        <title>A de novo genome assembly of a pear dwarfing rootstock.</title>
        <authorList>
            <person name="Wang F."/>
            <person name="Wang J."/>
            <person name="Li S."/>
            <person name="Zhang Y."/>
            <person name="Fang M."/>
            <person name="Ma L."/>
            <person name="Zhao Y."/>
            <person name="Jiang S."/>
        </authorList>
    </citation>
    <scope>NUCLEOTIDE SEQUENCE [LARGE SCALE GENOMIC DNA]</scope>
</reference>
<feature type="chain" id="PRO_5024283183" evidence="1">
    <location>
        <begin position="27"/>
        <end position="146"/>
    </location>
</feature>
<evidence type="ECO:0000313" key="2">
    <source>
        <dbReference type="EMBL" id="KAB2611927.1"/>
    </source>
</evidence>
<dbReference type="Proteomes" id="UP000327157">
    <property type="component" value="Chromosome 17"/>
</dbReference>
<dbReference type="EMBL" id="SMOL01000487">
    <property type="protein sequence ID" value="KAB2611927.1"/>
    <property type="molecule type" value="Genomic_DNA"/>
</dbReference>
<reference evidence="2 3" key="3">
    <citation type="submission" date="2019-11" db="EMBL/GenBank/DDBJ databases">
        <title>A de novo genome assembly of a pear dwarfing rootstock.</title>
        <authorList>
            <person name="Wang F."/>
            <person name="Wang J."/>
            <person name="Li S."/>
            <person name="Zhang Y."/>
            <person name="Fang M."/>
            <person name="Ma L."/>
            <person name="Zhao Y."/>
            <person name="Jiang S."/>
        </authorList>
    </citation>
    <scope>NUCLEOTIDE SEQUENCE [LARGE SCALE GENOMIC DNA]</scope>
    <source>
        <strain evidence="2">S2</strain>
        <tissue evidence="2">Leaf</tissue>
    </source>
</reference>
<evidence type="ECO:0000313" key="3">
    <source>
        <dbReference type="Proteomes" id="UP000327157"/>
    </source>
</evidence>
<name>A0A5N5G9Q1_9ROSA</name>
<comment type="caution">
    <text evidence="2">The sequence shown here is derived from an EMBL/GenBank/DDBJ whole genome shotgun (WGS) entry which is preliminary data.</text>
</comment>
<dbReference type="AlphaFoldDB" id="A0A5N5G9Q1"/>
<sequence length="146" mass="16787">MNFFNLPKLPPLFSFLLLPILHSALSLSLSQKTLFPPAAAPLPPPLFRFSPSLSTPHRRRLPAETECEIDVDDEIHACPYKRSIVNNHRRSEYDLTGSQRQRKQNRIQTQIKIRDLNGSPRAETRKGTSSSTMQLSSLHWEWPFLL</sequence>
<keyword evidence="3" id="KW-1185">Reference proteome</keyword>
<organism evidence="2 3">
    <name type="scientific">Pyrus ussuriensis x Pyrus communis</name>
    <dbReference type="NCBI Taxonomy" id="2448454"/>
    <lineage>
        <taxon>Eukaryota</taxon>
        <taxon>Viridiplantae</taxon>
        <taxon>Streptophyta</taxon>
        <taxon>Embryophyta</taxon>
        <taxon>Tracheophyta</taxon>
        <taxon>Spermatophyta</taxon>
        <taxon>Magnoliopsida</taxon>
        <taxon>eudicotyledons</taxon>
        <taxon>Gunneridae</taxon>
        <taxon>Pentapetalae</taxon>
        <taxon>rosids</taxon>
        <taxon>fabids</taxon>
        <taxon>Rosales</taxon>
        <taxon>Rosaceae</taxon>
        <taxon>Amygdaloideae</taxon>
        <taxon>Maleae</taxon>
        <taxon>Pyrus</taxon>
    </lineage>
</organism>
<evidence type="ECO:0000256" key="1">
    <source>
        <dbReference type="SAM" id="SignalP"/>
    </source>
</evidence>
<protein>
    <submittedName>
        <fullName evidence="2">Uncharacterized protein</fullName>
    </submittedName>
</protein>
<reference evidence="2 3" key="1">
    <citation type="submission" date="2019-09" db="EMBL/GenBank/DDBJ databases">
        <authorList>
            <person name="Ou C."/>
        </authorList>
    </citation>
    <scope>NUCLEOTIDE SEQUENCE [LARGE SCALE GENOMIC DNA]</scope>
    <source>
        <strain evidence="2">S2</strain>
        <tissue evidence="2">Leaf</tissue>
    </source>
</reference>
<gene>
    <name evidence="2" type="ORF">D8674_019959</name>
</gene>
<feature type="signal peptide" evidence="1">
    <location>
        <begin position="1"/>
        <end position="26"/>
    </location>
</feature>